<reference evidence="2" key="1">
    <citation type="submission" date="2021-01" db="EMBL/GenBank/DDBJ databases">
        <title>Whole genome shotgun sequence of Cellulomonas pakistanensis NBRC 110800.</title>
        <authorList>
            <person name="Komaki H."/>
            <person name="Tamura T."/>
        </authorList>
    </citation>
    <scope>NUCLEOTIDE SEQUENCE</scope>
    <source>
        <strain evidence="2">NBRC 110800</strain>
    </source>
</reference>
<dbReference type="AlphaFoldDB" id="A0A919U431"/>
<sequence>MLAGNTSGADVWTQLRTATVWGIVSVALFSVITLGAVIGLCAGLVLASTIKNIGGAEAHEFLEVEGEALDRPPDGCKRSPGSGRRSLDFCSCSPCLRHGKDLNVSHLKGTSP</sequence>
<evidence type="ECO:0000256" key="1">
    <source>
        <dbReference type="SAM" id="Phobius"/>
    </source>
</evidence>
<keyword evidence="1" id="KW-1133">Transmembrane helix</keyword>
<evidence type="ECO:0000313" key="2">
    <source>
        <dbReference type="EMBL" id="GIG34719.1"/>
    </source>
</evidence>
<name>A0A919U431_9CELL</name>
<comment type="caution">
    <text evidence="2">The sequence shown here is derived from an EMBL/GenBank/DDBJ whole genome shotgun (WGS) entry which is preliminary data.</text>
</comment>
<gene>
    <name evidence="2" type="ORF">Cpa01nite_01000</name>
</gene>
<dbReference type="EMBL" id="BONO01000001">
    <property type="protein sequence ID" value="GIG34719.1"/>
    <property type="molecule type" value="Genomic_DNA"/>
</dbReference>
<keyword evidence="3" id="KW-1185">Reference proteome</keyword>
<proteinExistence type="predicted"/>
<keyword evidence="1" id="KW-0812">Transmembrane</keyword>
<dbReference type="Proteomes" id="UP000642125">
    <property type="component" value="Unassembled WGS sequence"/>
</dbReference>
<organism evidence="2 3">
    <name type="scientific">Cellulomonas pakistanensis</name>
    <dbReference type="NCBI Taxonomy" id="992287"/>
    <lineage>
        <taxon>Bacteria</taxon>
        <taxon>Bacillati</taxon>
        <taxon>Actinomycetota</taxon>
        <taxon>Actinomycetes</taxon>
        <taxon>Micrococcales</taxon>
        <taxon>Cellulomonadaceae</taxon>
        <taxon>Cellulomonas</taxon>
    </lineage>
</organism>
<feature type="transmembrane region" description="Helical" evidence="1">
    <location>
        <begin position="20"/>
        <end position="47"/>
    </location>
</feature>
<accession>A0A919U431</accession>
<evidence type="ECO:0000313" key="3">
    <source>
        <dbReference type="Proteomes" id="UP000642125"/>
    </source>
</evidence>
<keyword evidence="1" id="KW-0472">Membrane</keyword>
<protein>
    <submittedName>
        <fullName evidence="2">Uncharacterized protein</fullName>
    </submittedName>
</protein>